<evidence type="ECO:0000256" key="5">
    <source>
        <dbReference type="ARBA" id="ARBA00023136"/>
    </source>
</evidence>
<dbReference type="NCBIfam" id="TIGR00360">
    <property type="entry name" value="ComEC_N-term"/>
    <property type="match status" value="1"/>
</dbReference>
<evidence type="ECO:0000259" key="8">
    <source>
        <dbReference type="Pfam" id="PF13567"/>
    </source>
</evidence>
<dbReference type="Proteomes" id="UP001589774">
    <property type="component" value="Unassembled WGS sequence"/>
</dbReference>
<keyword evidence="5 6" id="KW-0472">Membrane</keyword>
<dbReference type="InterPro" id="IPR052159">
    <property type="entry name" value="Competence_DNA_uptake"/>
</dbReference>
<name>A0ABV6HIS2_9SPHI</name>
<dbReference type="PANTHER" id="PTHR30619">
    <property type="entry name" value="DNA INTERNALIZATION/COMPETENCE PROTEIN COMEC/REC2"/>
    <property type="match status" value="1"/>
</dbReference>
<protein>
    <submittedName>
        <fullName evidence="9">ComEC/Rec2 family competence protein</fullName>
    </submittedName>
</protein>
<dbReference type="InterPro" id="IPR025405">
    <property type="entry name" value="DUF4131"/>
</dbReference>
<dbReference type="Pfam" id="PF13567">
    <property type="entry name" value="DUF4131"/>
    <property type="match status" value="1"/>
</dbReference>
<dbReference type="RefSeq" id="WP_130857308.1">
    <property type="nucleotide sequence ID" value="NZ_JBHLWO010000002.1"/>
</dbReference>
<comment type="caution">
    <text evidence="9">The sequence shown here is derived from an EMBL/GenBank/DDBJ whole genome shotgun (WGS) entry which is preliminary data.</text>
</comment>
<feature type="transmembrane region" description="Helical" evidence="6">
    <location>
        <begin position="64"/>
        <end position="86"/>
    </location>
</feature>
<sequence length="702" mass="80726">MSRFINYHTQAPFVSFLLALILGIGITYFIPLSILTYRFILIACLLLIACFFGLAIGTKWKVRYLYGPAFIIFLTILICFGVLLNWKSNPVIDHRHFSHYQSNHLLGFVSGEPKVKGEIISTEMTINYVKIKDEYKPVRGKLLLKIKTKERDLLLHYGDELRILSNFKRLRQPYNPHEFDYAVYMSHRGIWHETFLTSDALSKTGRKTGNPLIGYALETRKKMVEKFNRYFKSKESAALLATLVLGYRASLEKELIKVFSATGTIHILAVSGMHVGIVFALFAFCLQWMNKGGWLRYIRLLLLLLFIWAYALLTGFAPSVLRAAFMISIFIIGNTLRRAGNGYNNLAASAFFLLLYNPGFLRDVGFQLSYLAVLGIIWLMPLLSELVRFKYELANKGWSYVSMSCAAQLANFPLVLYYFHLFPVYFLPANLFITLPVSLLIYAGFLLLMLPLNKFTYGMADILEQFVLFVNRVLVRIEQWPLATVKSIWLTSYEYLMLYLVMITLVLAFQFSRKQLFYVSVISILVLGLIVNQQLWSKHNSNRLIIFNVNDQMAIGLINGAKPILYSNADSIQQAFIQYSVIPALEAYSSIQYLSFIKEPVKFHLNDISITNNHLQFMEKQLLILDGRKNHPIATAPDWLLIRNNPKRPLDSLLGTLKKSTLLILDGSNSRHTIDRWRADAERLNIEFYCLKDNFAYVWGAK</sequence>
<feature type="transmembrane region" description="Helical" evidence="6">
    <location>
        <begin position="398"/>
        <end position="419"/>
    </location>
</feature>
<keyword evidence="3 6" id="KW-0812">Transmembrane</keyword>
<keyword evidence="10" id="KW-1185">Reference proteome</keyword>
<feature type="transmembrane region" description="Helical" evidence="6">
    <location>
        <begin position="12"/>
        <end position="30"/>
    </location>
</feature>
<feature type="transmembrane region" description="Helical" evidence="6">
    <location>
        <begin position="516"/>
        <end position="536"/>
    </location>
</feature>
<evidence type="ECO:0000313" key="10">
    <source>
        <dbReference type="Proteomes" id="UP001589774"/>
    </source>
</evidence>
<proteinExistence type="predicted"/>
<dbReference type="InterPro" id="IPR004477">
    <property type="entry name" value="ComEC_N"/>
</dbReference>
<organism evidence="9 10">
    <name type="scientific">Olivibacter oleidegradans</name>
    <dbReference type="NCBI Taxonomy" id="760123"/>
    <lineage>
        <taxon>Bacteria</taxon>
        <taxon>Pseudomonadati</taxon>
        <taxon>Bacteroidota</taxon>
        <taxon>Sphingobacteriia</taxon>
        <taxon>Sphingobacteriales</taxon>
        <taxon>Sphingobacteriaceae</taxon>
        <taxon>Olivibacter</taxon>
    </lineage>
</organism>
<feature type="transmembrane region" description="Helical" evidence="6">
    <location>
        <begin position="367"/>
        <end position="386"/>
    </location>
</feature>
<feature type="transmembrane region" description="Helical" evidence="6">
    <location>
        <begin position="487"/>
        <end position="509"/>
    </location>
</feature>
<dbReference type="Pfam" id="PF03772">
    <property type="entry name" value="Competence"/>
    <property type="match status" value="1"/>
</dbReference>
<feature type="transmembrane region" description="Helical" evidence="6">
    <location>
        <begin position="343"/>
        <end position="361"/>
    </location>
</feature>
<reference evidence="9 10" key="1">
    <citation type="submission" date="2024-09" db="EMBL/GenBank/DDBJ databases">
        <authorList>
            <person name="Sun Q."/>
            <person name="Mori K."/>
        </authorList>
    </citation>
    <scope>NUCLEOTIDE SEQUENCE [LARGE SCALE GENOMIC DNA]</scope>
    <source>
        <strain evidence="9 10">CCM 7765</strain>
    </source>
</reference>
<feature type="transmembrane region" description="Helical" evidence="6">
    <location>
        <begin position="425"/>
        <end position="448"/>
    </location>
</feature>
<feature type="transmembrane region" description="Helical" evidence="6">
    <location>
        <begin position="297"/>
        <end position="313"/>
    </location>
</feature>
<gene>
    <name evidence="9" type="ORF">ACFFI0_10600</name>
</gene>
<evidence type="ECO:0000256" key="6">
    <source>
        <dbReference type="SAM" id="Phobius"/>
    </source>
</evidence>
<evidence type="ECO:0000256" key="3">
    <source>
        <dbReference type="ARBA" id="ARBA00022692"/>
    </source>
</evidence>
<evidence type="ECO:0000256" key="2">
    <source>
        <dbReference type="ARBA" id="ARBA00022475"/>
    </source>
</evidence>
<feature type="transmembrane region" description="Helical" evidence="6">
    <location>
        <begin position="265"/>
        <end position="285"/>
    </location>
</feature>
<keyword evidence="2" id="KW-1003">Cell membrane</keyword>
<feature type="transmembrane region" description="Helical" evidence="6">
    <location>
        <begin position="36"/>
        <end position="57"/>
    </location>
</feature>
<accession>A0ABV6HIS2</accession>
<feature type="domain" description="ComEC/Rec2-related protein" evidence="7">
    <location>
        <begin position="243"/>
        <end position="509"/>
    </location>
</feature>
<evidence type="ECO:0000313" key="9">
    <source>
        <dbReference type="EMBL" id="MFC0318762.1"/>
    </source>
</evidence>
<comment type="subcellular location">
    <subcellularLocation>
        <location evidence="1">Cell membrane</location>
        <topology evidence="1">Multi-pass membrane protein</topology>
    </subcellularLocation>
</comment>
<dbReference type="PANTHER" id="PTHR30619:SF1">
    <property type="entry name" value="RECOMBINATION PROTEIN 2"/>
    <property type="match status" value="1"/>
</dbReference>
<feature type="domain" description="DUF4131" evidence="8">
    <location>
        <begin position="40"/>
        <end position="197"/>
    </location>
</feature>
<evidence type="ECO:0000256" key="4">
    <source>
        <dbReference type="ARBA" id="ARBA00022989"/>
    </source>
</evidence>
<dbReference type="EMBL" id="JBHLWO010000002">
    <property type="protein sequence ID" value="MFC0318762.1"/>
    <property type="molecule type" value="Genomic_DNA"/>
</dbReference>
<evidence type="ECO:0000256" key="1">
    <source>
        <dbReference type="ARBA" id="ARBA00004651"/>
    </source>
</evidence>
<keyword evidence="4 6" id="KW-1133">Transmembrane helix</keyword>
<evidence type="ECO:0000259" key="7">
    <source>
        <dbReference type="Pfam" id="PF03772"/>
    </source>
</evidence>